<comment type="subcellular location">
    <subcellularLocation>
        <location evidence="1">Membrane</location>
    </subcellularLocation>
</comment>
<feature type="transmembrane region" description="Helical" evidence="5">
    <location>
        <begin position="88"/>
        <end position="113"/>
    </location>
</feature>
<evidence type="ECO:0000256" key="2">
    <source>
        <dbReference type="ARBA" id="ARBA00022692"/>
    </source>
</evidence>
<dbReference type="WBParaSite" id="jg3291">
    <property type="protein sequence ID" value="jg3291"/>
    <property type="gene ID" value="jg3291"/>
</dbReference>
<name>A0A915E778_9BILA</name>
<feature type="domain" description="G-protein coupled receptors family 1 profile" evidence="6">
    <location>
        <begin position="30"/>
        <end position="133"/>
    </location>
</feature>
<evidence type="ECO:0000256" key="1">
    <source>
        <dbReference type="ARBA" id="ARBA00004370"/>
    </source>
</evidence>
<evidence type="ECO:0000256" key="5">
    <source>
        <dbReference type="SAM" id="Phobius"/>
    </source>
</evidence>
<dbReference type="PANTHER" id="PTHR46955">
    <property type="entry name" value="PROTEIN CBG01349-RELATED"/>
    <property type="match status" value="1"/>
</dbReference>
<feature type="transmembrane region" description="Helical" evidence="5">
    <location>
        <begin position="51"/>
        <end position="76"/>
    </location>
</feature>
<feature type="transmembrane region" description="Helical" evidence="5">
    <location>
        <begin position="12"/>
        <end position="39"/>
    </location>
</feature>
<feature type="transmembrane region" description="Helical" evidence="5">
    <location>
        <begin position="225"/>
        <end position="246"/>
    </location>
</feature>
<evidence type="ECO:0000313" key="7">
    <source>
        <dbReference type="Proteomes" id="UP000887574"/>
    </source>
</evidence>
<dbReference type="AlphaFoldDB" id="A0A915E778"/>
<evidence type="ECO:0000313" key="8">
    <source>
        <dbReference type="WBParaSite" id="jg3291"/>
    </source>
</evidence>
<reference evidence="8" key="1">
    <citation type="submission" date="2022-11" db="UniProtKB">
        <authorList>
            <consortium name="WormBaseParasite"/>
        </authorList>
    </citation>
    <scope>IDENTIFICATION</scope>
</reference>
<keyword evidence="2 5" id="KW-0812">Transmembrane</keyword>
<keyword evidence="4 5" id="KW-0472">Membrane</keyword>
<keyword evidence="3 5" id="KW-1133">Transmembrane helix</keyword>
<dbReference type="Gene3D" id="1.20.1070.10">
    <property type="entry name" value="Rhodopsin 7-helix transmembrane proteins"/>
    <property type="match status" value="1"/>
</dbReference>
<dbReference type="GO" id="GO:0016020">
    <property type="term" value="C:membrane"/>
    <property type="evidence" value="ECO:0007669"/>
    <property type="project" value="UniProtKB-SubCell"/>
</dbReference>
<evidence type="ECO:0000256" key="3">
    <source>
        <dbReference type="ARBA" id="ARBA00022989"/>
    </source>
</evidence>
<feature type="transmembrane region" description="Helical" evidence="5">
    <location>
        <begin position="165"/>
        <end position="185"/>
    </location>
</feature>
<dbReference type="PANTHER" id="PTHR46955:SF3">
    <property type="entry name" value="G_PROTEIN_RECEP_F1_2 DOMAIN-CONTAINING PROTEIN"/>
    <property type="match status" value="1"/>
</dbReference>
<proteinExistence type="predicted"/>
<dbReference type="Proteomes" id="UP000887574">
    <property type="component" value="Unplaced"/>
</dbReference>
<evidence type="ECO:0000259" key="6">
    <source>
        <dbReference type="PROSITE" id="PS50262"/>
    </source>
</evidence>
<dbReference type="PROSITE" id="PS50262">
    <property type="entry name" value="G_PROTEIN_RECEP_F1_2"/>
    <property type="match status" value="1"/>
</dbReference>
<sequence>MTFDSQFLPAYFFLSVDVFLVILQAISIIGNGLIIYLFYSDSRIRRNLSLRLLLTLSLTNFLFAVLDLPSIVYFLAKWNPIELNYSGTLVIIFEIPLMFQLKIYLLITTAIALDRVQAMRFALYYRKKRPMTYVYQTVSLGLLLASLDMLCNYGCFASPQFKKYWGLSNIAVNVFMLAITCFATFEVHNYRRDRCGNHASEDENEANKTNKTVVICENLTQTNRLAMGILIISVLFLTIPCTFAGLLDIFYEGISNNYNYSIGLLLAGIFNSIVYMVFHIQLRRVAKKKLRNTFRRDSTKVTKLSVSIGKRTMSVLSPVSHNELILQN</sequence>
<protein>
    <submittedName>
        <fullName evidence="8">G-protein coupled receptors family 1 profile domain-containing protein</fullName>
    </submittedName>
</protein>
<evidence type="ECO:0000256" key="4">
    <source>
        <dbReference type="ARBA" id="ARBA00023136"/>
    </source>
</evidence>
<dbReference type="SUPFAM" id="SSF81321">
    <property type="entry name" value="Family A G protein-coupled receptor-like"/>
    <property type="match status" value="1"/>
</dbReference>
<feature type="transmembrane region" description="Helical" evidence="5">
    <location>
        <begin position="258"/>
        <end position="278"/>
    </location>
</feature>
<dbReference type="InterPro" id="IPR052322">
    <property type="entry name" value="Mito_rRNA_Mtase_NSUN4"/>
</dbReference>
<organism evidence="7 8">
    <name type="scientific">Ditylenchus dipsaci</name>
    <dbReference type="NCBI Taxonomy" id="166011"/>
    <lineage>
        <taxon>Eukaryota</taxon>
        <taxon>Metazoa</taxon>
        <taxon>Ecdysozoa</taxon>
        <taxon>Nematoda</taxon>
        <taxon>Chromadorea</taxon>
        <taxon>Rhabditida</taxon>
        <taxon>Tylenchina</taxon>
        <taxon>Tylenchomorpha</taxon>
        <taxon>Sphaerularioidea</taxon>
        <taxon>Anguinidae</taxon>
        <taxon>Anguininae</taxon>
        <taxon>Ditylenchus</taxon>
    </lineage>
</organism>
<feature type="transmembrane region" description="Helical" evidence="5">
    <location>
        <begin position="133"/>
        <end position="159"/>
    </location>
</feature>
<dbReference type="InterPro" id="IPR017452">
    <property type="entry name" value="GPCR_Rhodpsn_7TM"/>
</dbReference>
<keyword evidence="7" id="KW-1185">Reference proteome</keyword>
<accession>A0A915E778</accession>